<dbReference type="PATRIC" id="fig|1263870.3.peg.1306"/>
<evidence type="ECO:0000313" key="2">
    <source>
        <dbReference type="Proteomes" id="UP000011885"/>
    </source>
</evidence>
<gene>
    <name evidence="1" type="ORF">RSSM_01209</name>
</gene>
<dbReference type="EMBL" id="ANOH01000095">
    <property type="protein sequence ID" value="EMI57368.1"/>
    <property type="molecule type" value="Genomic_DNA"/>
</dbReference>
<dbReference type="OrthoDB" id="282934at2"/>
<reference evidence="1 2" key="1">
    <citation type="journal article" date="2013" name="Mar. Genomics">
        <title>Expression of sulfatases in Rhodopirellula baltica and the diversity of sulfatases in the genus Rhodopirellula.</title>
        <authorList>
            <person name="Wegner C.E."/>
            <person name="Richter-Heitmann T."/>
            <person name="Klindworth A."/>
            <person name="Klockow C."/>
            <person name="Richter M."/>
            <person name="Achstetter T."/>
            <person name="Glockner F.O."/>
            <person name="Harder J."/>
        </authorList>
    </citation>
    <scope>NUCLEOTIDE SEQUENCE [LARGE SCALE GENOMIC DNA]</scope>
    <source>
        <strain evidence="1 2">SM41</strain>
    </source>
</reference>
<organism evidence="1 2">
    <name type="scientific">Rhodopirellula sallentina SM41</name>
    <dbReference type="NCBI Taxonomy" id="1263870"/>
    <lineage>
        <taxon>Bacteria</taxon>
        <taxon>Pseudomonadati</taxon>
        <taxon>Planctomycetota</taxon>
        <taxon>Planctomycetia</taxon>
        <taxon>Pirellulales</taxon>
        <taxon>Pirellulaceae</taxon>
        <taxon>Rhodopirellula</taxon>
    </lineage>
</organism>
<dbReference type="RefSeq" id="WP_008675427.1">
    <property type="nucleotide sequence ID" value="NZ_ANOH01000095.1"/>
</dbReference>
<name>M5UMY0_9BACT</name>
<evidence type="ECO:0000313" key="1">
    <source>
        <dbReference type="EMBL" id="EMI57368.1"/>
    </source>
</evidence>
<keyword evidence="2" id="KW-1185">Reference proteome</keyword>
<accession>M5UMY0</accession>
<proteinExistence type="predicted"/>
<comment type="caution">
    <text evidence="1">The sequence shown here is derived from an EMBL/GenBank/DDBJ whole genome shotgun (WGS) entry which is preliminary data.</text>
</comment>
<protein>
    <submittedName>
        <fullName evidence="1">Uncharacterized protein</fullName>
    </submittedName>
</protein>
<sequence>MGLSFLGTRSFSPLRILLVIVAVVGCGFSIVSNQQLSAAREEHVELRKQVGYLKIDDPGKVVVAQIPASDEVVPPFVHQAHVWRYRIHLPANYGPCFKMQRGLVSADSPRGQGGSGSSWSMGNSEPEEVLSTMALFQHGDKWMFCRSSDGSSSTSSLRKDFVIGSLDDFVIETPVSIGDEARMIDKAEAICLLRFREKELAKKRNGEPKKNLYRGFAVYLFSAKHRDAFEAWANGKVDSMKEFQP</sequence>
<dbReference type="AlphaFoldDB" id="M5UMY0"/>
<dbReference type="Proteomes" id="UP000011885">
    <property type="component" value="Unassembled WGS sequence"/>
</dbReference>